<feature type="transmembrane region" description="Helical" evidence="4">
    <location>
        <begin position="1290"/>
        <end position="1308"/>
    </location>
</feature>
<dbReference type="GO" id="GO:0005886">
    <property type="term" value="C:plasma membrane"/>
    <property type="evidence" value="ECO:0007669"/>
    <property type="project" value="TreeGrafter"/>
</dbReference>
<feature type="transmembrane region" description="Helical" evidence="4">
    <location>
        <begin position="1643"/>
        <end position="1665"/>
    </location>
</feature>
<feature type="transmembrane region" description="Helical" evidence="4">
    <location>
        <begin position="925"/>
        <end position="947"/>
    </location>
</feature>
<evidence type="ECO:0000313" key="5">
    <source>
        <dbReference type="EMBL" id="KAG5500332.1"/>
    </source>
</evidence>
<feature type="transmembrane region" description="Helical" evidence="4">
    <location>
        <begin position="1736"/>
        <end position="1756"/>
    </location>
</feature>
<dbReference type="Gene3D" id="1.25.40.20">
    <property type="entry name" value="Ankyrin repeat-containing domain"/>
    <property type="match status" value="1"/>
</dbReference>
<keyword evidence="4" id="KW-0472">Membrane</keyword>
<keyword evidence="2" id="KW-0040">ANK repeat</keyword>
<dbReference type="PANTHER" id="PTHR24186:SF38">
    <property type="entry name" value="ANKYRIN REPEAT FAMILY PROTEIN"/>
    <property type="match status" value="1"/>
</dbReference>
<sequence>MNRSPQSPAGRRPTLASVSSHPSGASFLPAPELIEAVEQADVRLLRSLLITSPPGLCAWCDAEQNSLLHKAAALASPACLTELLQSEMRFAFLQNLWGETPLHVAARCAVTIVPILLLVAKYGCAHTVDRNGDTFLHCVLSNERISFRQLVLLMESLLERDDVSVQINTANNRGRTLFDMAYQCHSSNVVLLDLLLRYGAVSGALLLHDESATLVFTEKEERARAIEREGTMSATLHFNEQTDRARIWREERELRKVVKSERRRRRVYCDKEASVWVSLVDKERGHARRVTECRAARETWAREMQRVGRGFLARCVMRTLLLRRSEIELPAEGGTEATAATAVTLAMSSEVNARGGEYENVESEEESKGVAVVLDPTEVQFSTLPEKLLVYLQSLARTRRARRIFLGKRRLIIALQRAWRHHCARVMCRRQQAADMVITALQTYQFRKDRGTFLEQASVIHIKAMLKEVTRLITKLVWRENFCSAFREIVFMQRRRMPLPPPRLSRFRRLQLLAVKFERFVLLAQFLVSLFLLVYMGCFPRTSASQVHNSVDIALICLELVITSFLPVCWWRLWDVAVVFTALICAAAGQYGGSIVITFFTLKLPFVLRQFAPRHLGTCTLCRCVEYSTVYLLVLLPFGVAGIGATVRGTTLSHLLLTTHGNWGRVFLSLLSTVSPQYTAFLLTSKVTESVAVEELLPLRAEQHIYGLPDGGALLRLRMPLPQLIAFRTVLWLYWWSAVIVGTHHAIRHHYDISDELKLKSNKHRFRNEGKEELFDAHRAANIEALGQQLDGVMWENDVRAAKEAIEASHYDRNANIRVHRFVCEVQDTLSTQEGAILKRQLSPRSPRVAKTTTKNASKWDCRNEDPKSRGAYDVGIVETALGMVERKGFGERFIERQWTGAPLRKEMNWLVVGMLVMASVKPNLFPMEAAFSAVFAVELALSLYFLRLEFIFSHYLRLMLRMFCVVIGFVPPGIPFVVFRGLRLVEGWSLLFSISGMVRWGMVYLLALFFTMWMIAYVASLQFLAAAELHARPSICSSKTECLAVSLRELVLPVCTPKHIDPFSEAPVMAMLVLFTRFCFVPLFLTIALHPLLRLSDFIWRFFRLVVRSLHQDVLDYLEHYLEGASWYTHWGLKTEVSVDVIVRMRIWINDLRRRRMSAAWGFAQTSGIFSNMYVPQKSFIKGYERKPEEEGPALTEIICRGEFASLENNDALDRLTRHPVDQFLSRLVVRNVYVHYLNFVFTFVSIAFLWIADASLDRDDGLVVTSCVVHLLSVVVSVVVLPHDSTAVTTFVSACALLCAVVFVLIPNRRFNGYYCVRFVSLLRLGQIQVFLFRDARQMVRMYMDSALRILFPVAVMGGAAYMAELLRAQIFMVQFKPFAWMGIDWSNLTEVEALRSNVSYPEFLAAIPRSHTSRPNVKETSDLFATYFRGDAYIFYSIYSFWVLPSISVATCLSYLFWVGANLRDTNRLRVDMIPLLEDPITMSHFNWYQFLYRYVGNVVLLASLVFGCIFSPTTTATDDDFSFFFGFEVAFTIFGLVEAIMSCSFAVHRCARSRISWRSCQDDAKQPYVLYGDCVFLSCEVIQLVYYCVALTLCATLLTERGFCLISASGYATFFITARFLFLLRLLSREILLALLRNFLSIFCCCAAMLIYFVASASVLADVYAAETRTRYTPATWRAAFDAILRLAFTSAISSRYEDHWQPFNSTAVASELQNKSITRCVIEENYTTWRLAFALATIGMAILASIVGFFIGSVITPVRTAFLQPLPAKSMLLYQTLCGGLKGLVAFGVQNHDDMRPQTRRRIQSRKFTRIFMSEGIPSWAVPHLLEELDICRPVRQRRLMYALMRLLEYMPTRERRHERVREYMRVWESYRCGGPARVLFSELPVYPPAAALQTIPNPYNALPSPTMRRECYIAPLRLVQALAIFELGFPADSSVGSKLWIDFFSVVQKMRGATLLQSLWRMYREKKAFEADASRSSYERALIVHLRRGFRKQKLRSHITFLRFSSFEEAIKYEHEAFNPSSGHFDLLNRLRRHYTGLSASPGFWKNARAAEREQAV</sequence>
<dbReference type="EMBL" id="JAFJZO010000028">
    <property type="protein sequence ID" value="KAG5500332.1"/>
    <property type="molecule type" value="Genomic_DNA"/>
</dbReference>
<evidence type="ECO:0000313" key="6">
    <source>
        <dbReference type="Proteomes" id="UP000674318"/>
    </source>
</evidence>
<feature type="transmembrane region" description="Helical" evidence="4">
    <location>
        <begin position="1436"/>
        <end position="1461"/>
    </location>
</feature>
<feature type="transmembrane region" description="Helical" evidence="4">
    <location>
        <begin position="1609"/>
        <end position="1631"/>
    </location>
</feature>
<organism evidence="5 6">
    <name type="scientific">Porcisia hertigi</name>
    <dbReference type="NCBI Taxonomy" id="2761500"/>
    <lineage>
        <taxon>Eukaryota</taxon>
        <taxon>Discoba</taxon>
        <taxon>Euglenozoa</taxon>
        <taxon>Kinetoplastea</taxon>
        <taxon>Metakinetoplastina</taxon>
        <taxon>Trypanosomatida</taxon>
        <taxon>Trypanosomatidae</taxon>
        <taxon>Leishmaniinae</taxon>
        <taxon>Porcisia</taxon>
    </lineage>
</organism>
<dbReference type="KEGG" id="phet:94289504"/>
<accession>A0A836L807</accession>
<feature type="transmembrane region" description="Helical" evidence="4">
    <location>
        <begin position="1069"/>
        <end position="1094"/>
    </location>
</feature>
<feature type="transmembrane region" description="Helical" evidence="4">
    <location>
        <begin position="1348"/>
        <end position="1366"/>
    </location>
</feature>
<dbReference type="GeneID" id="94289504"/>
<comment type="caution">
    <text evidence="5">The sequence shown here is derived from an EMBL/GenBank/DDBJ whole genome shotgun (WGS) entry which is preliminary data.</text>
</comment>
<gene>
    <name evidence="5" type="ORF">JKF63_03424</name>
</gene>
<protein>
    <submittedName>
        <fullName evidence="5">Uncharacterized protein</fullName>
    </submittedName>
</protein>
<keyword evidence="6" id="KW-1185">Reference proteome</keyword>
<dbReference type="PANTHER" id="PTHR24186">
    <property type="entry name" value="PROTEIN PHOSPHATASE 1 REGULATORY SUBUNIT"/>
    <property type="match status" value="1"/>
</dbReference>
<feature type="transmembrane region" description="Helical" evidence="4">
    <location>
        <begin position="1265"/>
        <end position="1283"/>
    </location>
</feature>
<feature type="transmembrane region" description="Helical" evidence="4">
    <location>
        <begin position="959"/>
        <end position="983"/>
    </location>
</feature>
<evidence type="ECO:0000256" key="3">
    <source>
        <dbReference type="SAM" id="MobiDB-lite"/>
    </source>
</evidence>
<keyword evidence="1" id="KW-0677">Repeat</keyword>
<feature type="transmembrane region" description="Helical" evidence="4">
    <location>
        <begin position="1004"/>
        <end position="1026"/>
    </location>
</feature>
<evidence type="ECO:0000256" key="2">
    <source>
        <dbReference type="ARBA" id="ARBA00023043"/>
    </source>
</evidence>
<feature type="transmembrane region" description="Helical" evidence="4">
    <location>
        <begin position="520"/>
        <end position="539"/>
    </location>
</feature>
<keyword evidence="4" id="KW-0812">Transmembrane</keyword>
<dbReference type="SUPFAM" id="SSF48403">
    <property type="entry name" value="Ankyrin repeat"/>
    <property type="match status" value="1"/>
</dbReference>
<proteinExistence type="predicted"/>
<feature type="transmembrane region" description="Helical" evidence="4">
    <location>
        <begin position="1234"/>
        <end position="1253"/>
    </location>
</feature>
<dbReference type="Proteomes" id="UP000674318">
    <property type="component" value="Chromosome 28"/>
</dbReference>
<evidence type="ECO:0000256" key="1">
    <source>
        <dbReference type="ARBA" id="ARBA00022737"/>
    </source>
</evidence>
<dbReference type="OrthoDB" id="271587at2759"/>
<evidence type="ECO:0000256" key="4">
    <source>
        <dbReference type="SAM" id="Phobius"/>
    </source>
</evidence>
<feature type="transmembrane region" description="Helical" evidence="4">
    <location>
        <begin position="629"/>
        <end position="647"/>
    </location>
</feature>
<name>A0A836L807_9TRYP</name>
<feature type="transmembrane region" description="Helical" evidence="4">
    <location>
        <begin position="1495"/>
        <end position="1516"/>
    </location>
</feature>
<feature type="transmembrane region" description="Helical" evidence="4">
    <location>
        <begin position="579"/>
        <end position="608"/>
    </location>
</feature>
<feature type="region of interest" description="Disordered" evidence="3">
    <location>
        <begin position="1"/>
        <end position="23"/>
    </location>
</feature>
<feature type="transmembrane region" description="Helical" evidence="4">
    <location>
        <begin position="551"/>
        <end position="573"/>
    </location>
</feature>
<dbReference type="InterPro" id="IPR036770">
    <property type="entry name" value="Ankyrin_rpt-contain_sf"/>
</dbReference>
<feature type="transmembrane region" description="Helical" evidence="4">
    <location>
        <begin position="1528"/>
        <end position="1551"/>
    </location>
</feature>
<keyword evidence="4" id="KW-1133">Transmembrane helix</keyword>
<dbReference type="RefSeq" id="XP_067755666.1">
    <property type="nucleotide sequence ID" value="XM_067899427.1"/>
</dbReference>
<reference evidence="5 6" key="1">
    <citation type="submission" date="2021-02" db="EMBL/GenBank/DDBJ databases">
        <title>Porcisia hertigi Genome sequencing and assembly.</title>
        <authorList>
            <person name="Almutairi H."/>
            <person name="Gatherer D."/>
        </authorList>
    </citation>
    <scope>NUCLEOTIDE SEQUENCE [LARGE SCALE GENOMIC DNA]</scope>
    <source>
        <strain evidence="5 6">C119</strain>
    </source>
</reference>